<sequence>MINPDENAGQHKRGTINESISKGVFRKRYVYGRGIYVSKKMQGEGLPEDHP</sequence>
<accession>A0A286RBL3</accession>
<dbReference type="AlphaFoldDB" id="A0A286RBL3"/>
<proteinExistence type="predicted"/>
<evidence type="ECO:0000313" key="1">
    <source>
        <dbReference type="EMBL" id="ASV73352.1"/>
    </source>
</evidence>
<evidence type="ECO:0000313" key="2">
    <source>
        <dbReference type="Proteomes" id="UP000215086"/>
    </source>
</evidence>
<organism evidence="1 2">
    <name type="scientific">Thermogutta terrifontis</name>
    <dbReference type="NCBI Taxonomy" id="1331910"/>
    <lineage>
        <taxon>Bacteria</taxon>
        <taxon>Pseudomonadati</taxon>
        <taxon>Planctomycetota</taxon>
        <taxon>Planctomycetia</taxon>
        <taxon>Pirellulales</taxon>
        <taxon>Thermoguttaceae</taxon>
        <taxon>Thermogutta</taxon>
    </lineage>
</organism>
<dbReference type="KEGG" id="ttf:THTE_0750"/>
<keyword evidence="2" id="KW-1185">Reference proteome</keyword>
<protein>
    <submittedName>
        <fullName evidence="1">Uncharacterized protein</fullName>
    </submittedName>
</protein>
<dbReference type="Proteomes" id="UP000215086">
    <property type="component" value="Chromosome"/>
</dbReference>
<reference evidence="1 2" key="1">
    <citation type="journal article" name="Front. Microbiol.">
        <title>Sugar Metabolism of the First Thermophilic Planctomycete Thermogutta terrifontis: Comparative Genomic and Transcriptomic Approaches.</title>
        <authorList>
            <person name="Elcheninov A.G."/>
            <person name="Menzel P."/>
            <person name="Gudbergsdottir S.R."/>
            <person name="Slesarev A.I."/>
            <person name="Kadnikov V.V."/>
            <person name="Krogh A."/>
            <person name="Bonch-Osmolovskaya E.A."/>
            <person name="Peng X."/>
            <person name="Kublanov I.V."/>
        </authorList>
    </citation>
    <scope>NUCLEOTIDE SEQUENCE [LARGE SCALE GENOMIC DNA]</scope>
    <source>
        <strain evidence="1 2">R1</strain>
    </source>
</reference>
<dbReference type="EMBL" id="CP018477">
    <property type="protein sequence ID" value="ASV73352.1"/>
    <property type="molecule type" value="Genomic_DNA"/>
</dbReference>
<name>A0A286RBL3_9BACT</name>
<gene>
    <name evidence="1" type="ORF">THTE_0750</name>
</gene>